<keyword evidence="3 10" id="KW-0812">Transmembrane</keyword>
<feature type="transmembrane region" description="Helical" evidence="10">
    <location>
        <begin position="59"/>
        <end position="77"/>
    </location>
</feature>
<dbReference type="AlphaFoldDB" id="A0A1G9LZX5"/>
<evidence type="ECO:0000256" key="10">
    <source>
        <dbReference type="HAMAP-Rule" id="MF_00454"/>
    </source>
</evidence>
<comment type="activity regulation">
    <text evidence="10">Na(+) is not transported, but it plays an essential structural role and its presence is essential for fluoride channel function.</text>
</comment>
<evidence type="ECO:0000256" key="9">
    <source>
        <dbReference type="ARBA" id="ARBA00049940"/>
    </source>
</evidence>
<keyword evidence="10" id="KW-0406">Ion transport</keyword>
<protein>
    <recommendedName>
        <fullName evidence="10">Fluoride-specific ion channel FluC</fullName>
    </recommendedName>
</protein>
<keyword evidence="10" id="KW-0915">Sodium</keyword>
<keyword evidence="4 10" id="KW-1133">Transmembrane helix</keyword>
<name>A0A1G9LZX5_9ACTN</name>
<keyword evidence="5 10" id="KW-0472">Membrane</keyword>
<feature type="binding site" evidence="10">
    <location>
        <position position="96"/>
    </location>
    <ligand>
        <name>Na(+)</name>
        <dbReference type="ChEBI" id="CHEBI:29101"/>
        <note>structural</note>
    </ligand>
</feature>
<comment type="function">
    <text evidence="9 10">Fluoride-specific ion channel. Important for reducing fluoride concentration in the cell, thus reducing its toxicity.</text>
</comment>
<dbReference type="GO" id="GO:0005886">
    <property type="term" value="C:plasma membrane"/>
    <property type="evidence" value="ECO:0007669"/>
    <property type="project" value="UniProtKB-SubCell"/>
</dbReference>
<keyword evidence="10" id="KW-0479">Metal-binding</keyword>
<accession>A0A1G9LZX5</accession>
<evidence type="ECO:0000256" key="2">
    <source>
        <dbReference type="ARBA" id="ARBA00022475"/>
    </source>
</evidence>
<dbReference type="Proteomes" id="UP000198662">
    <property type="component" value="Unassembled WGS sequence"/>
</dbReference>
<comment type="subcellular location">
    <subcellularLocation>
        <location evidence="1 10">Cell membrane</location>
        <topology evidence="1 10">Multi-pass membrane protein</topology>
    </subcellularLocation>
</comment>
<keyword evidence="12" id="KW-1185">Reference proteome</keyword>
<evidence type="ECO:0000256" key="7">
    <source>
        <dbReference type="ARBA" id="ARBA00035120"/>
    </source>
</evidence>
<evidence type="ECO:0000313" key="11">
    <source>
        <dbReference type="EMBL" id="SDL67444.1"/>
    </source>
</evidence>
<dbReference type="STRING" id="380244.SAMN05216298_4746"/>
<feature type="binding site" evidence="10">
    <location>
        <position position="99"/>
    </location>
    <ligand>
        <name>Na(+)</name>
        <dbReference type="ChEBI" id="CHEBI:29101"/>
        <note>structural</note>
    </ligand>
</feature>
<dbReference type="GO" id="GO:0062054">
    <property type="term" value="F:fluoride channel activity"/>
    <property type="evidence" value="ECO:0007669"/>
    <property type="project" value="UniProtKB-UniRule"/>
</dbReference>
<evidence type="ECO:0000256" key="4">
    <source>
        <dbReference type="ARBA" id="ARBA00022989"/>
    </source>
</evidence>
<evidence type="ECO:0000256" key="3">
    <source>
        <dbReference type="ARBA" id="ARBA00022692"/>
    </source>
</evidence>
<dbReference type="GO" id="GO:0140114">
    <property type="term" value="P:cellular detoxification of fluoride"/>
    <property type="evidence" value="ECO:0007669"/>
    <property type="project" value="UniProtKB-UniRule"/>
</dbReference>
<keyword evidence="10" id="KW-0813">Transport</keyword>
<evidence type="ECO:0000256" key="8">
    <source>
        <dbReference type="ARBA" id="ARBA00035585"/>
    </source>
</evidence>
<feature type="transmembrane region" description="Helical" evidence="10">
    <location>
        <begin position="89"/>
        <end position="112"/>
    </location>
</feature>
<dbReference type="RefSeq" id="WP_245712372.1">
    <property type="nucleotide sequence ID" value="NZ_FNGF01000008.1"/>
</dbReference>
<comment type="catalytic activity">
    <reaction evidence="8">
        <text>fluoride(in) = fluoride(out)</text>
        <dbReference type="Rhea" id="RHEA:76159"/>
        <dbReference type="ChEBI" id="CHEBI:17051"/>
    </reaction>
    <physiologicalReaction direction="left-to-right" evidence="8">
        <dbReference type="Rhea" id="RHEA:76160"/>
    </physiologicalReaction>
</comment>
<evidence type="ECO:0000256" key="6">
    <source>
        <dbReference type="ARBA" id="ARBA00023303"/>
    </source>
</evidence>
<keyword evidence="2 10" id="KW-1003">Cell membrane</keyword>
<organism evidence="11 12">
    <name type="scientific">Glycomyces sambucus</name>
    <dbReference type="NCBI Taxonomy" id="380244"/>
    <lineage>
        <taxon>Bacteria</taxon>
        <taxon>Bacillati</taxon>
        <taxon>Actinomycetota</taxon>
        <taxon>Actinomycetes</taxon>
        <taxon>Glycomycetales</taxon>
        <taxon>Glycomycetaceae</taxon>
        <taxon>Glycomyces</taxon>
    </lineage>
</organism>
<dbReference type="Pfam" id="PF02537">
    <property type="entry name" value="CRCB"/>
    <property type="match status" value="1"/>
</dbReference>
<proteinExistence type="inferred from homology"/>
<evidence type="ECO:0000256" key="5">
    <source>
        <dbReference type="ARBA" id="ARBA00023136"/>
    </source>
</evidence>
<dbReference type="HAMAP" id="MF_00454">
    <property type="entry name" value="FluC"/>
    <property type="match status" value="1"/>
</dbReference>
<evidence type="ECO:0000256" key="1">
    <source>
        <dbReference type="ARBA" id="ARBA00004651"/>
    </source>
</evidence>
<dbReference type="PANTHER" id="PTHR28259">
    <property type="entry name" value="FLUORIDE EXPORT PROTEIN 1-RELATED"/>
    <property type="match status" value="1"/>
</dbReference>
<feature type="transmembrane region" description="Helical" evidence="10">
    <location>
        <begin position="20"/>
        <end position="39"/>
    </location>
</feature>
<comment type="similarity">
    <text evidence="7 10">Belongs to the fluoride channel Fluc/FEX (TC 1.A.43) family.</text>
</comment>
<dbReference type="EMBL" id="FNGF01000008">
    <property type="protein sequence ID" value="SDL67444.1"/>
    <property type="molecule type" value="Genomic_DNA"/>
</dbReference>
<feature type="transmembrane region" description="Helical" evidence="10">
    <location>
        <begin position="118"/>
        <end position="141"/>
    </location>
</feature>
<keyword evidence="6 10" id="KW-0407">Ion channel</keyword>
<evidence type="ECO:0000313" key="12">
    <source>
        <dbReference type="Proteomes" id="UP000198662"/>
    </source>
</evidence>
<reference evidence="12" key="1">
    <citation type="submission" date="2016-10" db="EMBL/GenBank/DDBJ databases">
        <authorList>
            <person name="Varghese N."/>
            <person name="Submissions S."/>
        </authorList>
    </citation>
    <scope>NUCLEOTIDE SEQUENCE [LARGE SCALE GENOMIC DNA]</scope>
    <source>
        <strain evidence="12">CGMCC 4.3147</strain>
    </source>
</reference>
<dbReference type="PANTHER" id="PTHR28259:SF1">
    <property type="entry name" value="FLUORIDE EXPORT PROTEIN 1-RELATED"/>
    <property type="match status" value="1"/>
</dbReference>
<gene>
    <name evidence="10" type="primary">fluC</name>
    <name evidence="10" type="synonym">crcB</name>
    <name evidence="11" type="ORF">SAMN05216298_4746</name>
</gene>
<sequence>MPATPRPPDPRPPLRDALGAVPVTVLAAVSLGGVIGSLARYGLLLLLPPEPGRFDTATFLANTIGGLLIGAVMVTATEIAPGRRHLRPFLGVGVLGGFTTFSTYIVGIGRAAAADAVLLAAVYAATTLAAALAAAALGAWATRAIGRRLR</sequence>
<dbReference type="InterPro" id="IPR003691">
    <property type="entry name" value="FluC"/>
</dbReference>
<dbReference type="GO" id="GO:0046872">
    <property type="term" value="F:metal ion binding"/>
    <property type="evidence" value="ECO:0007669"/>
    <property type="project" value="UniProtKB-KW"/>
</dbReference>